<sequence>MAFTGVALAAPAASSATAPVPGKKRCTITDERPRQLSGLIATSSGYVVVNDDSDIESRRRVFLLDSKCKISKEVSYPGEGPVDTEDLALSPDKKTVWIADTGDEPIGERRKHVAVWKMPASGSRKPTEYRLSYPEGKPHDAEALLIGDDNLPLIITKVTSGAADIYRPTAALTSGDADPVALDKVGSLKLPMTQTENPLAVMGRVAITGAARSPDGSKVVLRTYADAFEYDVTDGDIVKALTGGEPRVTPLTDPFGEAISYSPDGKSFLTVSDVGKLDDDEAKVEILSYTPSTKGADPVAASVDDKSASNRSWFDSLSIQDITYLVAAVGVVGVLLVGVGIFGILRSRKRKAAGGDHSAGGRGDDLPGGRTDEDFAGLGPGGGGVYGG</sequence>
<gene>
    <name evidence="3" type="ORF">ACFQZ8_08275</name>
</gene>
<accession>A0ABW2ZZ53</accession>
<feature type="compositionally biased region" description="Gly residues" evidence="1">
    <location>
        <begin position="378"/>
        <end position="388"/>
    </location>
</feature>
<proteinExistence type="predicted"/>
<keyword evidence="4" id="KW-1185">Reference proteome</keyword>
<dbReference type="EMBL" id="JBHTHM010000261">
    <property type="protein sequence ID" value="MFD0783908.1"/>
    <property type="molecule type" value="Genomic_DNA"/>
</dbReference>
<keyword evidence="2" id="KW-0812">Transmembrane</keyword>
<evidence type="ECO:0000313" key="4">
    <source>
        <dbReference type="Proteomes" id="UP001597053"/>
    </source>
</evidence>
<evidence type="ECO:0000256" key="1">
    <source>
        <dbReference type="SAM" id="MobiDB-lite"/>
    </source>
</evidence>
<dbReference type="Proteomes" id="UP001597053">
    <property type="component" value="Unassembled WGS sequence"/>
</dbReference>
<feature type="transmembrane region" description="Helical" evidence="2">
    <location>
        <begin position="322"/>
        <end position="345"/>
    </location>
</feature>
<evidence type="ECO:0000313" key="3">
    <source>
        <dbReference type="EMBL" id="MFD0783908.1"/>
    </source>
</evidence>
<protein>
    <submittedName>
        <fullName evidence="3">Uncharacterized protein</fullName>
    </submittedName>
</protein>
<feature type="compositionally biased region" description="Basic and acidic residues" evidence="1">
    <location>
        <begin position="362"/>
        <end position="373"/>
    </location>
</feature>
<feature type="non-terminal residue" evidence="3">
    <location>
        <position position="388"/>
    </location>
</feature>
<dbReference type="SUPFAM" id="SSF75011">
    <property type="entry name" value="3-carboxy-cis,cis-mucoante lactonizing enzyme"/>
    <property type="match status" value="1"/>
</dbReference>
<keyword evidence="2" id="KW-0472">Membrane</keyword>
<keyword evidence="2" id="KW-1133">Transmembrane helix</keyword>
<name>A0ABW2ZZ53_9ACTN</name>
<comment type="caution">
    <text evidence="3">The sequence shown here is derived from an EMBL/GenBank/DDBJ whole genome shotgun (WGS) entry which is preliminary data.</text>
</comment>
<organism evidence="3 4">
    <name type="scientific">Micromonospora azadirachtae</name>
    <dbReference type="NCBI Taxonomy" id="1970735"/>
    <lineage>
        <taxon>Bacteria</taxon>
        <taxon>Bacillati</taxon>
        <taxon>Actinomycetota</taxon>
        <taxon>Actinomycetes</taxon>
        <taxon>Micromonosporales</taxon>
        <taxon>Micromonosporaceae</taxon>
        <taxon>Micromonospora</taxon>
    </lineage>
</organism>
<feature type="region of interest" description="Disordered" evidence="1">
    <location>
        <begin position="352"/>
        <end position="388"/>
    </location>
</feature>
<evidence type="ECO:0000256" key="2">
    <source>
        <dbReference type="SAM" id="Phobius"/>
    </source>
</evidence>
<reference evidence="4" key="1">
    <citation type="journal article" date="2019" name="Int. J. Syst. Evol. Microbiol.">
        <title>The Global Catalogue of Microorganisms (GCM) 10K type strain sequencing project: providing services to taxonomists for standard genome sequencing and annotation.</title>
        <authorList>
            <consortium name="The Broad Institute Genomics Platform"/>
            <consortium name="The Broad Institute Genome Sequencing Center for Infectious Disease"/>
            <person name="Wu L."/>
            <person name="Ma J."/>
        </authorList>
    </citation>
    <scope>NUCLEOTIDE SEQUENCE [LARGE SCALE GENOMIC DNA]</scope>
    <source>
        <strain evidence="4">JCM 32148</strain>
    </source>
</reference>